<dbReference type="PANTHER" id="PTHR46114">
    <property type="entry name" value="APPLE DOMAIN-CONTAINING PROTEIN"/>
    <property type="match status" value="1"/>
</dbReference>
<dbReference type="Proteomes" id="UP001148838">
    <property type="component" value="Unassembled WGS sequence"/>
</dbReference>
<sequence length="168" mass="19645">MAGLCEGGNEPSGSLKATGQIVWRNLLKANVFVFRIWRLRRGWPTISREREREMEDVKYKSGRCFKYMYSVNTDENWIRTLSIQNPFKLLKEAGRVEAEYVKLRLGLMKNFVKALDTDSDTFWYLCNKFPELSYAKMKEGVFKGPQMRKTIADSHFQDLQDGTELLLL</sequence>
<dbReference type="EMBL" id="JAJSOF020000015">
    <property type="protein sequence ID" value="KAJ4442254.1"/>
    <property type="molecule type" value="Genomic_DNA"/>
</dbReference>
<reference evidence="1 2" key="1">
    <citation type="journal article" date="2022" name="Allergy">
        <title>Genome assembly and annotation of Periplaneta americana reveal a comprehensive cockroach allergen profile.</title>
        <authorList>
            <person name="Wang L."/>
            <person name="Xiong Q."/>
            <person name="Saelim N."/>
            <person name="Wang L."/>
            <person name="Nong W."/>
            <person name="Wan A.T."/>
            <person name="Shi M."/>
            <person name="Liu X."/>
            <person name="Cao Q."/>
            <person name="Hui J.H.L."/>
            <person name="Sookrung N."/>
            <person name="Leung T.F."/>
            <person name="Tungtrongchitr A."/>
            <person name="Tsui S.K.W."/>
        </authorList>
    </citation>
    <scope>NUCLEOTIDE SEQUENCE [LARGE SCALE GENOMIC DNA]</scope>
    <source>
        <strain evidence="1">PWHHKU_190912</strain>
    </source>
</reference>
<evidence type="ECO:0000313" key="2">
    <source>
        <dbReference type="Proteomes" id="UP001148838"/>
    </source>
</evidence>
<accession>A0ABQ8T6Y8</accession>
<name>A0ABQ8T6Y8_PERAM</name>
<evidence type="ECO:0000313" key="1">
    <source>
        <dbReference type="EMBL" id="KAJ4442254.1"/>
    </source>
</evidence>
<gene>
    <name evidence="1" type="ORF">ANN_12120</name>
</gene>
<comment type="caution">
    <text evidence="1">The sequence shown here is derived from an EMBL/GenBank/DDBJ whole genome shotgun (WGS) entry which is preliminary data.</text>
</comment>
<protein>
    <submittedName>
        <fullName evidence="1">Uncharacterized protein</fullName>
    </submittedName>
</protein>
<organism evidence="1 2">
    <name type="scientific">Periplaneta americana</name>
    <name type="common">American cockroach</name>
    <name type="synonym">Blatta americana</name>
    <dbReference type="NCBI Taxonomy" id="6978"/>
    <lineage>
        <taxon>Eukaryota</taxon>
        <taxon>Metazoa</taxon>
        <taxon>Ecdysozoa</taxon>
        <taxon>Arthropoda</taxon>
        <taxon>Hexapoda</taxon>
        <taxon>Insecta</taxon>
        <taxon>Pterygota</taxon>
        <taxon>Neoptera</taxon>
        <taxon>Polyneoptera</taxon>
        <taxon>Dictyoptera</taxon>
        <taxon>Blattodea</taxon>
        <taxon>Blattoidea</taxon>
        <taxon>Blattidae</taxon>
        <taxon>Blattinae</taxon>
        <taxon>Periplaneta</taxon>
    </lineage>
</organism>
<proteinExistence type="predicted"/>
<keyword evidence="2" id="KW-1185">Reference proteome</keyword>
<dbReference type="PANTHER" id="PTHR46114:SF1">
    <property type="entry name" value="ZAD DOMAIN-CONTAINING PROTEIN"/>
    <property type="match status" value="1"/>
</dbReference>